<keyword evidence="2" id="KW-1185">Reference proteome</keyword>
<dbReference type="RefSeq" id="WP_282583643.1">
    <property type="nucleotide sequence ID" value="NZ_JAMOIM010000002.1"/>
</dbReference>
<comment type="caution">
    <text evidence="1">The sequence shown here is derived from an EMBL/GenBank/DDBJ whole genome shotgun (WGS) entry which is preliminary data.</text>
</comment>
<reference evidence="1" key="1">
    <citation type="submission" date="2022-05" db="EMBL/GenBank/DDBJ databases">
        <authorList>
            <person name="Pankratov T."/>
        </authorList>
    </citation>
    <scope>NUCLEOTIDE SEQUENCE</scope>
    <source>
        <strain evidence="1">BP6-180914</strain>
    </source>
</reference>
<protein>
    <submittedName>
        <fullName evidence="1">Carotenoid 1,2-hydratase</fullName>
    </submittedName>
</protein>
<evidence type="ECO:0000313" key="1">
    <source>
        <dbReference type="EMBL" id="MCW6507280.1"/>
    </source>
</evidence>
<dbReference type="SUPFAM" id="SSF159245">
    <property type="entry name" value="AttH-like"/>
    <property type="match status" value="1"/>
</dbReference>
<name>A0AA42CLG3_9HYPH</name>
<dbReference type="CDD" id="cd21471">
    <property type="entry name" value="CrtC-like"/>
    <property type="match status" value="1"/>
</dbReference>
<organism evidence="1 2">
    <name type="scientific">Lichenifustis flavocetrariae</name>
    <dbReference type="NCBI Taxonomy" id="2949735"/>
    <lineage>
        <taxon>Bacteria</taxon>
        <taxon>Pseudomonadati</taxon>
        <taxon>Pseudomonadota</taxon>
        <taxon>Alphaproteobacteria</taxon>
        <taxon>Hyphomicrobiales</taxon>
        <taxon>Lichenihabitantaceae</taxon>
        <taxon>Lichenifustis</taxon>
    </lineage>
</organism>
<dbReference type="AlphaFoldDB" id="A0AA42CLG3"/>
<sequence>MGFDAPVPADGYAWWYIDGLSADGQNGITLIGFIGSVFSPYYAWARRRGRGDPLNHCAMNVAIYSRGRNRWAMTERGRAGLARDAATLAIGPSSMVWDGTSLTISLDERTAPFPSRIRGMVRVHPEAVSSRTFNLDSVGQHRWRPAAPCSTVEVDLDEPGLSWRGPAYFDINHGDGPLEAAFSHWDWSRARVPGGTAILYDVKRRDGLELSIAMHVDRTGRARDLDCPPQATLAKTLWRMPRTTRADEGSRPTVLRTFEDAPFYARSLVASHVQGAPVTAIHESLSLDRFRAPVVQAMLPFRMPRVSR</sequence>
<dbReference type="Proteomes" id="UP001165667">
    <property type="component" value="Unassembled WGS sequence"/>
</dbReference>
<dbReference type="EMBL" id="JAMOIM010000002">
    <property type="protein sequence ID" value="MCW6507280.1"/>
    <property type="molecule type" value="Genomic_DNA"/>
</dbReference>
<accession>A0AA42CLG3</accession>
<evidence type="ECO:0000313" key="2">
    <source>
        <dbReference type="Proteomes" id="UP001165667"/>
    </source>
</evidence>
<proteinExistence type="predicted"/>
<gene>
    <name evidence="1" type="ORF">M8523_04520</name>
</gene>